<keyword evidence="1" id="KW-0472">Membrane</keyword>
<gene>
    <name evidence="2" type="ORF">HJC23_006339</name>
</gene>
<evidence type="ECO:0000256" key="1">
    <source>
        <dbReference type="SAM" id="Phobius"/>
    </source>
</evidence>
<dbReference type="AlphaFoldDB" id="A0ABD3Q459"/>
<sequence length="439" mass="50248">MEPNFLPTSIQIDRLESENLLQGSNPSLNRGRVIQILALGALITASTVSFFVVATSFMFIRTSHRNEHLSQTFPRIPNECIPYIQAQDKKRLLNLYHGRYIYYPSSTPPYNSPCFMMKHRYNCMSPTNHTTDESLPHNWRFVLQSNHSDIRTQCDLTSIVDALGGPVALPRDRSIGLMGNSFLRQLFESLGCKYKHHLNELLLHQNGPDQNFNSLAERQNRPYELEEYGSAFLFDTEDNDKVCFAGFEKDDLQRFYSVSLPETLKLVPNCTDNFALAKYNRSNNKTAVGDNHTTEVSNAEGVSLSKTLSVFFNFRPHYLKHPNNIYKALLGYDVMQSIDTIVWNDQMKKQLKNKVDVPSTVQWIDLSNLLPTMRKIQERDAGVFFREDNPWIAANTVGVHPCMPGIPEDETAVLLFILLFDLDGIMNEREPSSVEYFTV</sequence>
<dbReference type="Proteomes" id="UP001516023">
    <property type="component" value="Unassembled WGS sequence"/>
</dbReference>
<comment type="caution">
    <text evidence="2">The sequence shown here is derived from an EMBL/GenBank/DDBJ whole genome shotgun (WGS) entry which is preliminary data.</text>
</comment>
<dbReference type="EMBL" id="JABMIG020000075">
    <property type="protein sequence ID" value="KAL3795018.1"/>
    <property type="molecule type" value="Genomic_DNA"/>
</dbReference>
<organism evidence="2 3">
    <name type="scientific">Cyclotella cryptica</name>
    <dbReference type="NCBI Taxonomy" id="29204"/>
    <lineage>
        <taxon>Eukaryota</taxon>
        <taxon>Sar</taxon>
        <taxon>Stramenopiles</taxon>
        <taxon>Ochrophyta</taxon>
        <taxon>Bacillariophyta</taxon>
        <taxon>Coscinodiscophyceae</taxon>
        <taxon>Thalassiosirophycidae</taxon>
        <taxon>Stephanodiscales</taxon>
        <taxon>Stephanodiscaceae</taxon>
        <taxon>Cyclotella</taxon>
    </lineage>
</organism>
<accession>A0ABD3Q459</accession>
<name>A0ABD3Q459_9STRA</name>
<keyword evidence="3" id="KW-1185">Reference proteome</keyword>
<keyword evidence="1" id="KW-0812">Transmembrane</keyword>
<reference evidence="2 3" key="1">
    <citation type="journal article" date="2020" name="G3 (Bethesda)">
        <title>Improved Reference Genome for Cyclotella cryptica CCMP332, a Model for Cell Wall Morphogenesis, Salinity Adaptation, and Lipid Production in Diatoms (Bacillariophyta).</title>
        <authorList>
            <person name="Roberts W.R."/>
            <person name="Downey K.M."/>
            <person name="Ruck E.C."/>
            <person name="Traller J.C."/>
            <person name="Alverson A.J."/>
        </authorList>
    </citation>
    <scope>NUCLEOTIDE SEQUENCE [LARGE SCALE GENOMIC DNA]</scope>
    <source>
        <strain evidence="2 3">CCMP332</strain>
    </source>
</reference>
<evidence type="ECO:0000313" key="2">
    <source>
        <dbReference type="EMBL" id="KAL3795018.1"/>
    </source>
</evidence>
<feature type="transmembrane region" description="Helical" evidence="1">
    <location>
        <begin position="33"/>
        <end position="60"/>
    </location>
</feature>
<keyword evidence="1" id="KW-1133">Transmembrane helix</keyword>
<proteinExistence type="predicted"/>
<protein>
    <submittedName>
        <fullName evidence="2">Uncharacterized protein</fullName>
    </submittedName>
</protein>
<evidence type="ECO:0000313" key="3">
    <source>
        <dbReference type="Proteomes" id="UP001516023"/>
    </source>
</evidence>